<dbReference type="PANTHER" id="PTHR18952">
    <property type="entry name" value="CARBONIC ANHYDRASE"/>
    <property type="match status" value="1"/>
</dbReference>
<dbReference type="GO" id="GO:0006730">
    <property type="term" value="P:one-carbon metabolic process"/>
    <property type="evidence" value="ECO:0007669"/>
    <property type="project" value="TreeGrafter"/>
</dbReference>
<dbReference type="Proteomes" id="UP000827092">
    <property type="component" value="Unassembled WGS sequence"/>
</dbReference>
<protein>
    <recommendedName>
        <fullName evidence="2">Alpha-carbonic anhydrase domain-containing protein</fullName>
    </recommendedName>
</protein>
<dbReference type="InterPro" id="IPR023561">
    <property type="entry name" value="Carbonic_anhydrase_a-class"/>
</dbReference>
<dbReference type="SMART" id="SM01057">
    <property type="entry name" value="Carb_anhydrase"/>
    <property type="match status" value="1"/>
</dbReference>
<evidence type="ECO:0000313" key="3">
    <source>
        <dbReference type="EMBL" id="KAG8201740.1"/>
    </source>
</evidence>
<accession>A0AAV6W1D9</accession>
<comment type="similarity">
    <text evidence="1">Belongs to the alpha-carbonic anhydrase family.</text>
</comment>
<dbReference type="InterPro" id="IPR001148">
    <property type="entry name" value="CA_dom"/>
</dbReference>
<gene>
    <name evidence="3" type="ORF">JTE90_012800</name>
</gene>
<dbReference type="AlphaFoldDB" id="A0AAV6W1D9"/>
<dbReference type="Gene3D" id="3.10.200.10">
    <property type="entry name" value="Alpha carbonic anhydrase"/>
    <property type="match status" value="1"/>
</dbReference>
<keyword evidence="4" id="KW-1185">Reference proteome</keyword>
<proteinExistence type="inferred from homology"/>
<name>A0AAV6W1D9_9ARAC</name>
<evidence type="ECO:0000259" key="2">
    <source>
        <dbReference type="PROSITE" id="PS51144"/>
    </source>
</evidence>
<feature type="domain" description="Alpha-carbonic anhydrase" evidence="2">
    <location>
        <begin position="26"/>
        <end position="289"/>
    </location>
</feature>
<sequence length="317" mass="36017">MPKFFLVKETNEPENLFGILFEKGAEQIEEGKIAGPDFWGLLNPEWNLCSKGHRQSPVDVDPTKLLFDPFLRVIHVDKHRVNGVIQNTGHGVLFRVEASSQSPVVNISGGPLSYSYRVHEIHLHFGRTDAQGSEHRVGSHAFPAEVQIYGYNSDLYGNMSEASQMSQGLVAISLMIQIGEPSNMELRLLTSQLQQIIYKGQSAELKSLSIRELLPSTEYYMTYDGSTTMPGCHETVTWIVMNKPIYITKQQLYALRKLMQGDQETPKAPLGNNYRPAQLVHHRVVRTNIDFSRSEGQRCPTMQNSLFYQANYNNWRQ</sequence>
<dbReference type="GO" id="GO:0004089">
    <property type="term" value="F:carbonate dehydratase activity"/>
    <property type="evidence" value="ECO:0007669"/>
    <property type="project" value="InterPro"/>
</dbReference>
<evidence type="ECO:0000313" key="4">
    <source>
        <dbReference type="Proteomes" id="UP000827092"/>
    </source>
</evidence>
<dbReference type="GO" id="GO:0008270">
    <property type="term" value="F:zinc ion binding"/>
    <property type="evidence" value="ECO:0007669"/>
    <property type="project" value="InterPro"/>
</dbReference>
<evidence type="ECO:0000256" key="1">
    <source>
        <dbReference type="ARBA" id="ARBA00010718"/>
    </source>
</evidence>
<dbReference type="PROSITE" id="PS51144">
    <property type="entry name" value="ALPHA_CA_2"/>
    <property type="match status" value="1"/>
</dbReference>
<dbReference type="EMBL" id="JAFNEN010000003">
    <property type="protein sequence ID" value="KAG8201740.1"/>
    <property type="molecule type" value="Genomic_DNA"/>
</dbReference>
<comment type="caution">
    <text evidence="3">The sequence shown here is derived from an EMBL/GenBank/DDBJ whole genome shotgun (WGS) entry which is preliminary data.</text>
</comment>
<reference evidence="3 4" key="1">
    <citation type="journal article" date="2022" name="Nat. Ecol. Evol.">
        <title>A masculinizing supergene underlies an exaggerated male reproductive morph in a spider.</title>
        <authorList>
            <person name="Hendrickx F."/>
            <person name="De Corte Z."/>
            <person name="Sonet G."/>
            <person name="Van Belleghem S.M."/>
            <person name="Kostlbacher S."/>
            <person name="Vangestel C."/>
        </authorList>
    </citation>
    <scope>NUCLEOTIDE SEQUENCE [LARGE SCALE GENOMIC DNA]</scope>
    <source>
        <strain evidence="3">W744_W776</strain>
    </source>
</reference>
<dbReference type="CDD" id="cd03121">
    <property type="entry name" value="alpha_CARP_X_XI_like"/>
    <property type="match status" value="1"/>
</dbReference>
<dbReference type="SUPFAM" id="SSF51069">
    <property type="entry name" value="Carbonic anhydrase"/>
    <property type="match status" value="1"/>
</dbReference>
<dbReference type="InterPro" id="IPR036398">
    <property type="entry name" value="CA_dom_sf"/>
</dbReference>
<organism evidence="3 4">
    <name type="scientific">Oedothorax gibbosus</name>
    <dbReference type="NCBI Taxonomy" id="931172"/>
    <lineage>
        <taxon>Eukaryota</taxon>
        <taxon>Metazoa</taxon>
        <taxon>Ecdysozoa</taxon>
        <taxon>Arthropoda</taxon>
        <taxon>Chelicerata</taxon>
        <taxon>Arachnida</taxon>
        <taxon>Araneae</taxon>
        <taxon>Araneomorphae</taxon>
        <taxon>Entelegynae</taxon>
        <taxon>Araneoidea</taxon>
        <taxon>Linyphiidae</taxon>
        <taxon>Erigoninae</taxon>
        <taxon>Oedothorax</taxon>
    </lineage>
</organism>
<dbReference type="InterPro" id="IPR041878">
    <property type="entry name" value="Alpha_CARP_X/XI"/>
</dbReference>
<dbReference type="Pfam" id="PF00194">
    <property type="entry name" value="Carb_anhydrase"/>
    <property type="match status" value="1"/>
</dbReference>
<dbReference type="PANTHER" id="PTHR18952:SF208">
    <property type="entry name" value="CARBONIC ANHYDRASE XA-RELATED"/>
    <property type="match status" value="1"/>
</dbReference>